<reference evidence="1" key="1">
    <citation type="submission" date="2020-04" db="EMBL/GenBank/DDBJ databases">
        <authorList>
            <person name="Broberg M."/>
        </authorList>
    </citation>
    <scope>NUCLEOTIDE SEQUENCE</scope>
</reference>
<proteinExistence type="predicted"/>
<gene>
    <name evidence="1" type="ORF">CRV2_00004666</name>
</gene>
<name>A0ACA9TXT5_BIOOC</name>
<sequence length="98" mass="10800">MVLPAELFGGGGEEITTAEIAKPKINRRHHRGRFIQLKDSAHYFLPDSDNDASQASGDALPLAHWLKTAGNGEELATKVHPRLRFERVSNVQKLGVTN</sequence>
<dbReference type="Proteomes" id="UP000836387">
    <property type="component" value="Unassembled WGS sequence"/>
</dbReference>
<reference evidence="1" key="2">
    <citation type="submission" date="2021-10" db="EMBL/GenBank/DDBJ databases">
        <authorList>
            <person name="Piombo E."/>
        </authorList>
    </citation>
    <scope>NUCLEOTIDE SEQUENCE</scope>
</reference>
<protein>
    <submittedName>
        <fullName evidence="1">Uncharacterized protein</fullName>
    </submittedName>
</protein>
<accession>A0ACA9TXT5</accession>
<keyword evidence="2" id="KW-1185">Reference proteome</keyword>
<organism evidence="1 2">
    <name type="scientific">Clonostachys rosea f. rosea IK726</name>
    <dbReference type="NCBI Taxonomy" id="1349383"/>
    <lineage>
        <taxon>Eukaryota</taxon>
        <taxon>Fungi</taxon>
        <taxon>Dikarya</taxon>
        <taxon>Ascomycota</taxon>
        <taxon>Pezizomycotina</taxon>
        <taxon>Sordariomycetes</taxon>
        <taxon>Hypocreomycetidae</taxon>
        <taxon>Hypocreales</taxon>
        <taxon>Bionectriaceae</taxon>
        <taxon>Clonostachys</taxon>
    </lineage>
</organism>
<comment type="caution">
    <text evidence="1">The sequence shown here is derived from an EMBL/GenBank/DDBJ whole genome shotgun (WGS) entry which is preliminary data.</text>
</comment>
<dbReference type="EMBL" id="CADEHS020000010">
    <property type="protein sequence ID" value="CAG9945790.1"/>
    <property type="molecule type" value="Genomic_DNA"/>
</dbReference>
<evidence type="ECO:0000313" key="2">
    <source>
        <dbReference type="Proteomes" id="UP000836387"/>
    </source>
</evidence>
<evidence type="ECO:0000313" key="1">
    <source>
        <dbReference type="EMBL" id="CAG9945790.1"/>
    </source>
</evidence>